<dbReference type="GO" id="GO:0030170">
    <property type="term" value="F:pyridoxal phosphate binding"/>
    <property type="evidence" value="ECO:0007669"/>
    <property type="project" value="InterPro"/>
</dbReference>
<dbReference type="Proteomes" id="UP001174694">
    <property type="component" value="Unassembled WGS sequence"/>
</dbReference>
<keyword evidence="3 4" id="KW-0663">Pyridoxal phosphate</keyword>
<dbReference type="InterPro" id="IPR015424">
    <property type="entry name" value="PyrdxlP-dep_Trfase"/>
</dbReference>
<dbReference type="CDD" id="cd00610">
    <property type="entry name" value="OAT_like"/>
    <property type="match status" value="1"/>
</dbReference>
<dbReference type="EMBL" id="JANBVO010000034">
    <property type="protein sequence ID" value="KAJ9137535.1"/>
    <property type="molecule type" value="Genomic_DNA"/>
</dbReference>
<dbReference type="AlphaFoldDB" id="A0AA38RGT2"/>
<name>A0AA38RGT2_9PEZI</name>
<gene>
    <name evidence="6" type="ORF">NKR23_g9134</name>
</gene>
<evidence type="ECO:0000313" key="7">
    <source>
        <dbReference type="Proteomes" id="UP001174694"/>
    </source>
</evidence>
<accession>A0AA38RGT2</accession>
<keyword evidence="6" id="KW-0808">Transferase</keyword>
<dbReference type="InterPro" id="IPR015421">
    <property type="entry name" value="PyrdxlP-dep_Trfase_major"/>
</dbReference>
<evidence type="ECO:0000313" key="6">
    <source>
        <dbReference type="EMBL" id="KAJ9137535.1"/>
    </source>
</evidence>
<dbReference type="GO" id="GO:0005829">
    <property type="term" value="C:cytosol"/>
    <property type="evidence" value="ECO:0007669"/>
    <property type="project" value="TreeGrafter"/>
</dbReference>
<dbReference type="InterPro" id="IPR015422">
    <property type="entry name" value="PyrdxlP-dep_Trfase_small"/>
</dbReference>
<dbReference type="FunFam" id="3.40.640.10:FF:000004">
    <property type="entry name" value="Acetylornithine aminotransferase"/>
    <property type="match status" value="1"/>
</dbReference>
<dbReference type="Pfam" id="PF00202">
    <property type="entry name" value="Aminotran_3"/>
    <property type="match status" value="1"/>
</dbReference>
<evidence type="ECO:0000256" key="3">
    <source>
        <dbReference type="ARBA" id="ARBA00022898"/>
    </source>
</evidence>
<dbReference type="InterPro" id="IPR005814">
    <property type="entry name" value="Aminotrans_3"/>
</dbReference>
<dbReference type="SUPFAM" id="SSF53383">
    <property type="entry name" value="PLP-dependent transferases"/>
    <property type="match status" value="1"/>
</dbReference>
<keyword evidence="7" id="KW-1185">Reference proteome</keyword>
<feature type="region of interest" description="Disordered" evidence="5">
    <location>
        <begin position="1"/>
        <end position="22"/>
    </location>
</feature>
<dbReference type="PANTHER" id="PTHR43094:SF1">
    <property type="entry name" value="AMINOTRANSFERASE CLASS-III"/>
    <property type="match status" value="1"/>
</dbReference>
<reference evidence="6" key="1">
    <citation type="submission" date="2022-07" db="EMBL/GenBank/DDBJ databases">
        <title>Fungi with potential for degradation of polypropylene.</title>
        <authorList>
            <person name="Gostincar C."/>
        </authorList>
    </citation>
    <scope>NUCLEOTIDE SEQUENCE</scope>
    <source>
        <strain evidence="6">EXF-13308</strain>
    </source>
</reference>
<comment type="cofactor">
    <cofactor evidence="1">
        <name>pyridoxal 5'-phosphate</name>
        <dbReference type="ChEBI" id="CHEBI:597326"/>
    </cofactor>
</comment>
<dbReference type="NCBIfam" id="NF005685">
    <property type="entry name" value="PRK07483.1"/>
    <property type="match status" value="1"/>
</dbReference>
<dbReference type="PANTHER" id="PTHR43094">
    <property type="entry name" value="AMINOTRANSFERASE"/>
    <property type="match status" value="1"/>
</dbReference>
<dbReference type="GO" id="GO:0008483">
    <property type="term" value="F:transaminase activity"/>
    <property type="evidence" value="ECO:0007669"/>
    <property type="project" value="UniProtKB-KW"/>
</dbReference>
<sequence>MSPEAPQMNGTPPASRKLDAREKEPALLHRSLAERPLLVSRALGSYLYLDDGRKILDACGGAAVAIIGHGNKDVIAAVAAQMQQVSYVHTMAYTTTSAEELATLLLDPRNCRYDHGLRKVYLVGSGSEANDAAMKCARQYWYEQGQARRRFFVSRRQAYHGSTIGSMSISSNIARKQPYEDVILPSVSFVSPAYSYRYKHQSESEEEYAGRLVRELEDEFLRLGPENIISFTAETVVGATSGCLAAPKGYFKGVREVCDQHGILLHLDEVMCGMGRTGTYFAFEQEGIKPDILTLGKGLGGGYAPIAAMLVGEKVVDVLRTSTTSAFNHGHTYQAHPVTCAAALAVQRFVREQDLVARCQSRGRKLGSLLRQTFTECKYVGNIRGKGLFWALEFVSDRSSKEPFATCLGFGVGVQKAAFEMGLAVYPGIGTADGSRGDHVLLAPPYTMTDEELEVLVHTLRAAYDREEARVFGAE</sequence>
<proteinExistence type="inferred from homology"/>
<dbReference type="PROSITE" id="PS00600">
    <property type="entry name" value="AA_TRANSFER_CLASS_3"/>
    <property type="match status" value="1"/>
</dbReference>
<evidence type="ECO:0000256" key="1">
    <source>
        <dbReference type="ARBA" id="ARBA00001933"/>
    </source>
</evidence>
<keyword evidence="6" id="KW-0032">Aminotransferase</keyword>
<organism evidence="6 7">
    <name type="scientific">Pleurostoma richardsiae</name>
    <dbReference type="NCBI Taxonomy" id="41990"/>
    <lineage>
        <taxon>Eukaryota</taxon>
        <taxon>Fungi</taxon>
        <taxon>Dikarya</taxon>
        <taxon>Ascomycota</taxon>
        <taxon>Pezizomycotina</taxon>
        <taxon>Sordariomycetes</taxon>
        <taxon>Sordariomycetidae</taxon>
        <taxon>Calosphaeriales</taxon>
        <taxon>Pleurostomataceae</taxon>
        <taxon>Pleurostoma</taxon>
    </lineage>
</organism>
<comment type="caution">
    <text evidence="6">The sequence shown here is derived from an EMBL/GenBank/DDBJ whole genome shotgun (WGS) entry which is preliminary data.</text>
</comment>
<dbReference type="Gene3D" id="3.90.1150.10">
    <property type="entry name" value="Aspartate Aminotransferase, domain 1"/>
    <property type="match status" value="1"/>
</dbReference>
<dbReference type="InterPro" id="IPR049704">
    <property type="entry name" value="Aminotrans_3_PPA_site"/>
</dbReference>
<dbReference type="Gene3D" id="3.40.640.10">
    <property type="entry name" value="Type I PLP-dependent aspartate aminotransferase-like (Major domain)"/>
    <property type="match status" value="1"/>
</dbReference>
<protein>
    <submittedName>
        <fullName evidence="6">Aminotransferase</fullName>
    </submittedName>
</protein>
<comment type="similarity">
    <text evidence="2 4">Belongs to the class-III pyridoxal-phosphate-dependent aminotransferase family.</text>
</comment>
<evidence type="ECO:0000256" key="2">
    <source>
        <dbReference type="ARBA" id="ARBA00008954"/>
    </source>
</evidence>
<evidence type="ECO:0000256" key="5">
    <source>
        <dbReference type="SAM" id="MobiDB-lite"/>
    </source>
</evidence>
<evidence type="ECO:0000256" key="4">
    <source>
        <dbReference type="RuleBase" id="RU003560"/>
    </source>
</evidence>